<dbReference type="SMART" id="SM00672">
    <property type="entry name" value="CAP10"/>
    <property type="match status" value="1"/>
</dbReference>
<gene>
    <name evidence="6" type="ORF">NP233_g3610</name>
</gene>
<comment type="caution">
    <text evidence="6">The sequence shown here is derived from an EMBL/GenBank/DDBJ whole genome shotgun (WGS) entry which is preliminary data.</text>
</comment>
<keyword evidence="4" id="KW-1133">Transmembrane helix</keyword>
<evidence type="ECO:0000256" key="3">
    <source>
        <dbReference type="SAM" id="MobiDB-lite"/>
    </source>
</evidence>
<dbReference type="PANTHER" id="PTHR12203">
    <property type="entry name" value="KDEL LYS-ASP-GLU-LEU CONTAINING - RELATED"/>
    <property type="match status" value="1"/>
</dbReference>
<feature type="compositionally biased region" description="Low complexity" evidence="3">
    <location>
        <begin position="632"/>
        <end position="662"/>
    </location>
</feature>
<dbReference type="GO" id="GO:0016740">
    <property type="term" value="F:transferase activity"/>
    <property type="evidence" value="ECO:0007669"/>
    <property type="project" value="UniProtKB-KW"/>
</dbReference>
<keyword evidence="4" id="KW-0812">Transmembrane</keyword>
<dbReference type="Pfam" id="PF05686">
    <property type="entry name" value="Glyco_transf_90"/>
    <property type="match status" value="1"/>
</dbReference>
<keyword evidence="2" id="KW-0808">Transferase</keyword>
<dbReference type="Proteomes" id="UP001213000">
    <property type="component" value="Unassembled WGS sequence"/>
</dbReference>
<reference evidence="6" key="1">
    <citation type="submission" date="2022-07" db="EMBL/GenBank/DDBJ databases">
        <title>Genome Sequence of Leucocoprinus birnbaumii.</title>
        <authorList>
            <person name="Buettner E."/>
        </authorList>
    </citation>
    <scope>NUCLEOTIDE SEQUENCE</scope>
    <source>
        <strain evidence="6">VT141</strain>
    </source>
</reference>
<name>A0AAD5W2R8_9AGAR</name>
<proteinExistence type="inferred from homology"/>
<sequence>MPADDRWPNSRIHSPVDLERGGMLSSRRRALPRILFVRNRAYIFLAFVTILFLHQGFYSGHNTHPDIKLSPVGTKFKLDALSKATGGLFGNARGTITGHPIPKLMDEAEDKFRAKLKKQSKTLEDAVKEYRRRYKRSPPKGFEEWWDYAQRNDVKMVDEFDGLMSDLEPFWQLSGEEIRRRTLQVGELPSIHLVRIRGGEPSTVKMNHAYEDSEVSARAHGFRSMVSKFSAKLPDMDFAVNAKAEGRVLIPWEHQQYPNLTIQDSSKGIESVLGGPFIPDWNHDENIWEAWRRTCPPDTPARRLFSSRRNPLALTRPTNYFSFASFNQGDASDEGSEEVEQIEGPGDDFHFMSTTNSIIDFCLHPHMHTSQGHFYSDWRSIPALYPIFTPARAQGFMDIRIPSHYYYGSTKRYTYGWDPVNLELKDVDKMEVNWEDKVDKVFWRGATTGGGSHPAGFVGLYQRHRFLRMTTPSLSSPSPPSTELRAVTFADPPTSNTYKTTLVPLTHLNTELMDAAFVKSVGSDSYPGGEKALKRDHRFGDSVPLGEHWKYRYLVDLDGMSYSGRFLAFLASDSVPIKSTVYEEWFSDWIQPWVHFVPLSTTYKEIYNILAYFSGPTTSTLLAANASLPSSSFPSPSPSHSSPSTDIPSADSTNSTTTTSTDTPKRKSILSEYALEALQKQDTKEGRELMRNVDAERRLKRIARAGKEWKRSMGRKVDMEGGVFVNFYGFNSFERRDADGSMVSVERN</sequence>
<feature type="region of interest" description="Disordered" evidence="3">
    <location>
        <begin position="632"/>
        <end position="666"/>
    </location>
</feature>
<dbReference type="AlphaFoldDB" id="A0AAD5W2R8"/>
<feature type="transmembrane region" description="Helical" evidence="4">
    <location>
        <begin position="41"/>
        <end position="58"/>
    </location>
</feature>
<evidence type="ECO:0000313" key="6">
    <source>
        <dbReference type="EMBL" id="KAJ3571640.1"/>
    </source>
</evidence>
<organism evidence="6 7">
    <name type="scientific">Leucocoprinus birnbaumii</name>
    <dbReference type="NCBI Taxonomy" id="56174"/>
    <lineage>
        <taxon>Eukaryota</taxon>
        <taxon>Fungi</taxon>
        <taxon>Dikarya</taxon>
        <taxon>Basidiomycota</taxon>
        <taxon>Agaricomycotina</taxon>
        <taxon>Agaricomycetes</taxon>
        <taxon>Agaricomycetidae</taxon>
        <taxon>Agaricales</taxon>
        <taxon>Agaricineae</taxon>
        <taxon>Agaricaceae</taxon>
        <taxon>Leucocoprinus</taxon>
    </lineage>
</organism>
<dbReference type="EMBL" id="JANIEX010000176">
    <property type="protein sequence ID" value="KAJ3571640.1"/>
    <property type="molecule type" value="Genomic_DNA"/>
</dbReference>
<evidence type="ECO:0000256" key="2">
    <source>
        <dbReference type="ARBA" id="ARBA00022679"/>
    </source>
</evidence>
<keyword evidence="7" id="KW-1185">Reference proteome</keyword>
<protein>
    <recommendedName>
        <fullName evidence="5">Glycosyl transferase CAP10 domain-containing protein</fullName>
    </recommendedName>
</protein>
<feature type="domain" description="Glycosyl transferase CAP10" evidence="5">
    <location>
        <begin position="345"/>
        <end position="632"/>
    </location>
</feature>
<evidence type="ECO:0000259" key="5">
    <source>
        <dbReference type="SMART" id="SM00672"/>
    </source>
</evidence>
<dbReference type="InterPro" id="IPR051091">
    <property type="entry name" value="O-Glucosyltr/Glycosyltrsf_90"/>
</dbReference>
<dbReference type="InterPro" id="IPR006598">
    <property type="entry name" value="CAP10"/>
</dbReference>
<dbReference type="PANTHER" id="PTHR12203:SF35">
    <property type="entry name" value="PROTEIN O-GLUCOSYLTRANSFERASE 1"/>
    <property type="match status" value="1"/>
</dbReference>
<evidence type="ECO:0000256" key="1">
    <source>
        <dbReference type="ARBA" id="ARBA00010118"/>
    </source>
</evidence>
<keyword evidence="4" id="KW-0472">Membrane</keyword>
<accession>A0AAD5W2R8</accession>
<evidence type="ECO:0000313" key="7">
    <source>
        <dbReference type="Proteomes" id="UP001213000"/>
    </source>
</evidence>
<evidence type="ECO:0000256" key="4">
    <source>
        <dbReference type="SAM" id="Phobius"/>
    </source>
</evidence>
<comment type="similarity">
    <text evidence="1">Belongs to the glycosyltransferase 90 family.</text>
</comment>